<keyword evidence="3" id="KW-1185">Reference proteome</keyword>
<evidence type="ECO:0000256" key="1">
    <source>
        <dbReference type="SAM" id="MobiDB-lite"/>
    </source>
</evidence>
<feature type="region of interest" description="Disordered" evidence="1">
    <location>
        <begin position="69"/>
        <end position="98"/>
    </location>
</feature>
<accession>A0A182MMW4</accession>
<evidence type="ECO:0000313" key="3">
    <source>
        <dbReference type="Proteomes" id="UP000075883"/>
    </source>
</evidence>
<reference evidence="2" key="2">
    <citation type="submission" date="2020-05" db="UniProtKB">
        <authorList>
            <consortium name="EnsemblMetazoa"/>
        </authorList>
    </citation>
    <scope>IDENTIFICATION</scope>
    <source>
        <strain evidence="2">A-37</strain>
    </source>
</reference>
<dbReference type="Proteomes" id="UP000075883">
    <property type="component" value="Unassembled WGS sequence"/>
</dbReference>
<feature type="compositionally biased region" description="Basic and acidic residues" evidence="1">
    <location>
        <begin position="75"/>
        <end position="98"/>
    </location>
</feature>
<evidence type="ECO:0000313" key="2">
    <source>
        <dbReference type="EnsemblMetazoa" id="ACUA022095-PA"/>
    </source>
</evidence>
<name>A0A182MMW4_9DIPT</name>
<dbReference type="EnsemblMetazoa" id="ACUA022095-RA">
    <property type="protein sequence ID" value="ACUA022095-PA"/>
    <property type="gene ID" value="ACUA022095"/>
</dbReference>
<proteinExistence type="predicted"/>
<sequence length="157" mass="17890">MLHVQRASITGGKVVATSAAPTKSAAYPVLEEHLEEARLRNQTLEKHLEELRDSNRKLQKELTELRRMLGQQQEEAARREAEYREETARLRSENQREREATNGLLMQLINGSNVGFSQPQVSPMSVVPPQQQQPTDEFKHFIEAVTHVISCFLRDGS</sequence>
<dbReference type="AlphaFoldDB" id="A0A182MMW4"/>
<dbReference type="VEuPathDB" id="VectorBase:ACUA022095"/>
<reference evidence="3" key="1">
    <citation type="submission" date="2013-09" db="EMBL/GenBank/DDBJ databases">
        <title>The Genome Sequence of Anopheles culicifacies species A.</title>
        <authorList>
            <consortium name="The Broad Institute Genomics Platform"/>
            <person name="Neafsey D.E."/>
            <person name="Besansky N."/>
            <person name="Howell P."/>
            <person name="Walton C."/>
            <person name="Young S.K."/>
            <person name="Zeng Q."/>
            <person name="Gargeya S."/>
            <person name="Fitzgerald M."/>
            <person name="Haas B."/>
            <person name="Abouelleil A."/>
            <person name="Allen A.W."/>
            <person name="Alvarado L."/>
            <person name="Arachchi H.M."/>
            <person name="Berlin A.M."/>
            <person name="Chapman S.B."/>
            <person name="Gainer-Dewar J."/>
            <person name="Goldberg J."/>
            <person name="Griggs A."/>
            <person name="Gujja S."/>
            <person name="Hansen M."/>
            <person name="Howarth C."/>
            <person name="Imamovic A."/>
            <person name="Ireland A."/>
            <person name="Larimer J."/>
            <person name="McCowan C."/>
            <person name="Murphy C."/>
            <person name="Pearson M."/>
            <person name="Poon T.W."/>
            <person name="Priest M."/>
            <person name="Roberts A."/>
            <person name="Saif S."/>
            <person name="Shea T."/>
            <person name="Sisk P."/>
            <person name="Sykes S."/>
            <person name="Wortman J."/>
            <person name="Nusbaum C."/>
            <person name="Birren B."/>
        </authorList>
    </citation>
    <scope>NUCLEOTIDE SEQUENCE [LARGE SCALE GENOMIC DNA]</scope>
    <source>
        <strain evidence="3">A-37</strain>
    </source>
</reference>
<dbReference type="EMBL" id="AXCM01021227">
    <property type="status" value="NOT_ANNOTATED_CDS"/>
    <property type="molecule type" value="Genomic_DNA"/>
</dbReference>
<organism evidence="2 3">
    <name type="scientific">Anopheles culicifacies</name>
    <dbReference type="NCBI Taxonomy" id="139723"/>
    <lineage>
        <taxon>Eukaryota</taxon>
        <taxon>Metazoa</taxon>
        <taxon>Ecdysozoa</taxon>
        <taxon>Arthropoda</taxon>
        <taxon>Hexapoda</taxon>
        <taxon>Insecta</taxon>
        <taxon>Pterygota</taxon>
        <taxon>Neoptera</taxon>
        <taxon>Endopterygota</taxon>
        <taxon>Diptera</taxon>
        <taxon>Nematocera</taxon>
        <taxon>Culicoidea</taxon>
        <taxon>Culicidae</taxon>
        <taxon>Anophelinae</taxon>
        <taxon>Anopheles</taxon>
        <taxon>culicifacies species complex</taxon>
    </lineage>
</organism>
<protein>
    <submittedName>
        <fullName evidence="2">Uncharacterized protein</fullName>
    </submittedName>
</protein>